<comment type="caution">
    <text evidence="4">The sequence shown here is derived from an EMBL/GenBank/DDBJ whole genome shotgun (WGS) entry which is preliminary data.</text>
</comment>
<proteinExistence type="predicted"/>
<feature type="compositionally biased region" description="Basic and acidic residues" evidence="2">
    <location>
        <begin position="687"/>
        <end position="697"/>
    </location>
</feature>
<sequence>MKAEILDRLKLWSLDRLRQEMSRSVNAMVSRSVKLALVLDRVKTASTPIETQKPLVKDKEAADLDVHLYRFMIGSLMYLTASRPDILFAVCACSRFQVTPKTLHLQAVKMIFRKSTIGGCQFLGRRLISWQCKKQTIMATFTSEAEYVAGAHCSTLVKGRLLEVTTAKQSKELASPKQMALGKDESNSLIVDSLLKTIWSSMHHVIAMKHWLFQSKRLLESSIRRTLKLYDEEGISCLANDEIFTGLANMSALVLKPPLEMNLAALWHQQSSVMPQTRSLTSQELVDLCTRLSNKVLDLESEIIDIKSSFTHKIEKLEDIVHMLEEENRIFKEKPFKSTAPVEDKEESFKQEKMIEDMDEDDINEEEPAEVEEVLEVVKAAKQVTKVVTTAEPTNTAAATQVPKESAPRRRRGIVIQDPEETATSILVHTEVQPKDKGKGILIEEPKPLKRQAKIKKNNEVMRYQALKRKPLTEAQARKNMMIYLKNMAGFKMNFFKGMTYGEIRPLFEKHYNSNQAFLERVEEEVIVQEKEIKEEEATPLASKVPVVDYQIHHENNKPYYKIIRADGTHKLFLSFITLLKNFNKEDLETFWKLVKEMFETTELKNFSDDFLLNILKIMFEKPNIEANMFLLVEKKYPLTHFTLEQMLNNVRLDMEEESEMSLELLRLVRRQLNEGVPSASKSSRSKSKEVKVEEHHRNLLHSKKNKHMSSACNSSKIDSQDVKSKVVCAKCKKCLNSVNHDVCLNNCVNGKKSRGQFCVSDLEVTFRRNACFVRNLEGVDLLKGDRSTNLYTINLHEMASASPICLVAQASSTKSWLWNQRLSHLNFDTINDLARNDLVAVGLDLSKLAIIHNRK</sequence>
<feature type="region of interest" description="Disordered" evidence="2">
    <location>
        <begin position="677"/>
        <end position="697"/>
    </location>
</feature>
<dbReference type="EMBL" id="BKCJ010009508">
    <property type="protein sequence ID" value="GEU87283.1"/>
    <property type="molecule type" value="Genomic_DNA"/>
</dbReference>
<evidence type="ECO:0000313" key="4">
    <source>
        <dbReference type="EMBL" id="GEU87283.1"/>
    </source>
</evidence>
<feature type="coiled-coil region" evidence="1">
    <location>
        <begin position="307"/>
        <end position="334"/>
    </location>
</feature>
<evidence type="ECO:0000256" key="1">
    <source>
        <dbReference type="SAM" id="Coils"/>
    </source>
</evidence>
<accession>A0A6L2NM77</accession>
<gene>
    <name evidence="4" type="ORF">Tci_059261</name>
</gene>
<organism evidence="4">
    <name type="scientific">Tanacetum cinerariifolium</name>
    <name type="common">Dalmatian daisy</name>
    <name type="synonym">Chrysanthemum cinerariifolium</name>
    <dbReference type="NCBI Taxonomy" id="118510"/>
    <lineage>
        <taxon>Eukaryota</taxon>
        <taxon>Viridiplantae</taxon>
        <taxon>Streptophyta</taxon>
        <taxon>Embryophyta</taxon>
        <taxon>Tracheophyta</taxon>
        <taxon>Spermatophyta</taxon>
        <taxon>Magnoliopsida</taxon>
        <taxon>eudicotyledons</taxon>
        <taxon>Gunneridae</taxon>
        <taxon>Pentapetalae</taxon>
        <taxon>asterids</taxon>
        <taxon>campanulids</taxon>
        <taxon>Asterales</taxon>
        <taxon>Asteraceae</taxon>
        <taxon>Asteroideae</taxon>
        <taxon>Anthemideae</taxon>
        <taxon>Anthemidinae</taxon>
        <taxon>Tanacetum</taxon>
    </lineage>
</organism>
<dbReference type="AlphaFoldDB" id="A0A6L2NM77"/>
<protein>
    <submittedName>
        <fullName evidence="4">Putative ribonuclease H-like domain-containing protein</fullName>
    </submittedName>
</protein>
<dbReference type="InterPro" id="IPR025724">
    <property type="entry name" value="GAG-pre-integrase_dom"/>
</dbReference>
<dbReference type="Pfam" id="PF13976">
    <property type="entry name" value="gag_pre-integrs"/>
    <property type="match status" value="1"/>
</dbReference>
<keyword evidence="1" id="KW-0175">Coiled coil</keyword>
<evidence type="ECO:0000259" key="3">
    <source>
        <dbReference type="Pfam" id="PF13976"/>
    </source>
</evidence>
<dbReference type="PANTHER" id="PTHR11439">
    <property type="entry name" value="GAG-POL-RELATED RETROTRANSPOSON"/>
    <property type="match status" value="1"/>
</dbReference>
<evidence type="ECO:0000256" key="2">
    <source>
        <dbReference type="SAM" id="MobiDB-lite"/>
    </source>
</evidence>
<name>A0A6L2NM77_TANCI</name>
<dbReference type="PANTHER" id="PTHR11439:SF509">
    <property type="entry name" value="RNA-DIRECTED DNA POLYMERASE"/>
    <property type="match status" value="1"/>
</dbReference>
<feature type="domain" description="GAG-pre-integrase" evidence="3">
    <location>
        <begin position="790"/>
        <end position="841"/>
    </location>
</feature>
<reference evidence="4" key="1">
    <citation type="journal article" date="2019" name="Sci. Rep.">
        <title>Draft genome of Tanacetum cinerariifolium, the natural source of mosquito coil.</title>
        <authorList>
            <person name="Yamashiro T."/>
            <person name="Shiraishi A."/>
            <person name="Satake H."/>
            <person name="Nakayama K."/>
        </authorList>
    </citation>
    <scope>NUCLEOTIDE SEQUENCE</scope>
</reference>